<keyword evidence="1" id="KW-0488">Methylation</keyword>
<dbReference type="Gene3D" id="1.10.287.950">
    <property type="entry name" value="Methyl-accepting chemotaxis protein"/>
    <property type="match status" value="1"/>
</dbReference>
<protein>
    <submittedName>
        <fullName evidence="3">Chemotaxis protein</fullName>
    </submittedName>
</protein>
<accession>A0A848NRJ7</accession>
<comment type="caution">
    <text evidence="3">The sequence shown here is derived from an EMBL/GenBank/DDBJ whole genome shotgun (WGS) entry which is preliminary data.</text>
</comment>
<comment type="similarity">
    <text evidence="2">Belongs to the methyl-accepting chemotaxis (MCP) protein family.</text>
</comment>
<dbReference type="EMBL" id="JABBZE010001028">
    <property type="protein sequence ID" value="NMU93936.1"/>
    <property type="molecule type" value="Genomic_DNA"/>
</dbReference>
<dbReference type="GO" id="GO:0004888">
    <property type="term" value="F:transmembrane signaling receptor activity"/>
    <property type="evidence" value="ECO:0007669"/>
    <property type="project" value="TreeGrafter"/>
</dbReference>
<feature type="non-terminal residue" evidence="3">
    <location>
        <position position="1"/>
    </location>
</feature>
<dbReference type="GO" id="GO:0006935">
    <property type="term" value="P:chemotaxis"/>
    <property type="evidence" value="ECO:0007669"/>
    <property type="project" value="TreeGrafter"/>
</dbReference>
<dbReference type="PANTHER" id="PTHR43531">
    <property type="entry name" value="PROTEIN ICFG"/>
    <property type="match status" value="1"/>
</dbReference>
<sequence>PAHHKVQDGVRHVGRAGKAMLDSVGSGRKVTEIVNEIAATSNEQHTGIDNVSRTISETDSAAQSNAARVEQASRAVDNLRTRGAQLRHAIEVFRIAGAQTVLPKRAAAPAPAALIPAPRQGQPLLEQRAS</sequence>
<reference evidence="3 4" key="1">
    <citation type="submission" date="2020-04" db="EMBL/GenBank/DDBJ databases">
        <title>Achromobacter ruhlandii genome sequencing and assembly.</title>
        <authorList>
            <person name="Martins R.C.R."/>
            <person name="Perdigao-Neto L.V."/>
            <person name="Levin A.S.S."/>
            <person name="Costa S.F."/>
        </authorList>
    </citation>
    <scope>NUCLEOTIDE SEQUENCE [LARGE SCALE GENOMIC DNA]</scope>
    <source>
        <strain evidence="3 4">9035ralo</strain>
    </source>
</reference>
<evidence type="ECO:0000256" key="1">
    <source>
        <dbReference type="ARBA" id="ARBA00022481"/>
    </source>
</evidence>
<dbReference type="GO" id="GO:0005886">
    <property type="term" value="C:plasma membrane"/>
    <property type="evidence" value="ECO:0007669"/>
    <property type="project" value="TreeGrafter"/>
</dbReference>
<dbReference type="SUPFAM" id="SSF58104">
    <property type="entry name" value="Methyl-accepting chemotaxis protein (MCP) signaling domain"/>
    <property type="match status" value="1"/>
</dbReference>
<dbReference type="PANTHER" id="PTHR43531:SF14">
    <property type="entry name" value="METHYL-ACCEPTING CHEMOTAXIS PROTEIN I-RELATED"/>
    <property type="match status" value="1"/>
</dbReference>
<dbReference type="Proteomes" id="UP000542405">
    <property type="component" value="Unassembled WGS sequence"/>
</dbReference>
<name>A0A848NRJ7_9BURK</name>
<evidence type="ECO:0000313" key="4">
    <source>
        <dbReference type="Proteomes" id="UP000542405"/>
    </source>
</evidence>
<proteinExistence type="inferred from homology"/>
<gene>
    <name evidence="3" type="ORF">HGQ98_32695</name>
</gene>
<evidence type="ECO:0000256" key="2">
    <source>
        <dbReference type="ARBA" id="ARBA00029447"/>
    </source>
</evidence>
<organism evidence="3 4">
    <name type="scientific">Achromobacter ruhlandii</name>
    <dbReference type="NCBI Taxonomy" id="72557"/>
    <lineage>
        <taxon>Bacteria</taxon>
        <taxon>Pseudomonadati</taxon>
        <taxon>Pseudomonadota</taxon>
        <taxon>Betaproteobacteria</taxon>
        <taxon>Burkholderiales</taxon>
        <taxon>Alcaligenaceae</taxon>
        <taxon>Achromobacter</taxon>
    </lineage>
</organism>
<dbReference type="InterPro" id="IPR051310">
    <property type="entry name" value="MCP_chemotaxis"/>
</dbReference>
<dbReference type="AlphaFoldDB" id="A0A848NRJ7"/>
<evidence type="ECO:0000313" key="3">
    <source>
        <dbReference type="EMBL" id="NMU93936.1"/>
    </source>
</evidence>